<evidence type="ECO:0000313" key="2">
    <source>
        <dbReference type="EMBL" id="QDU79875.1"/>
    </source>
</evidence>
<organism evidence="2 3">
    <name type="scientific">Polystyrenella longa</name>
    <dbReference type="NCBI Taxonomy" id="2528007"/>
    <lineage>
        <taxon>Bacteria</taxon>
        <taxon>Pseudomonadati</taxon>
        <taxon>Planctomycetota</taxon>
        <taxon>Planctomycetia</taxon>
        <taxon>Planctomycetales</taxon>
        <taxon>Planctomycetaceae</taxon>
        <taxon>Polystyrenella</taxon>
    </lineage>
</organism>
<gene>
    <name evidence="2" type="ORF">Pla110_15950</name>
</gene>
<keyword evidence="3" id="KW-1185">Reference proteome</keyword>
<keyword evidence="1" id="KW-0812">Transmembrane</keyword>
<dbReference type="RefSeq" id="WP_144994828.1">
    <property type="nucleotide sequence ID" value="NZ_CP036281.1"/>
</dbReference>
<keyword evidence="1" id="KW-1133">Transmembrane helix</keyword>
<feature type="transmembrane region" description="Helical" evidence="1">
    <location>
        <begin position="6"/>
        <end position="25"/>
    </location>
</feature>
<feature type="transmembrane region" description="Helical" evidence="1">
    <location>
        <begin position="30"/>
        <end position="49"/>
    </location>
</feature>
<sequence length="93" mass="10535">MGAHPVLSPALKVVCGLLVALVGFVDADRLTFFVCFYPILFIPIVYPHWTWDRQEVPDDTPVCAADHLETSAKEQNMTERIERLEYQSGIFPV</sequence>
<name>A0A518CKW7_9PLAN</name>
<dbReference type="EMBL" id="CP036281">
    <property type="protein sequence ID" value="QDU79875.1"/>
    <property type="molecule type" value="Genomic_DNA"/>
</dbReference>
<proteinExistence type="predicted"/>
<keyword evidence="1" id="KW-0472">Membrane</keyword>
<dbReference type="KEGG" id="plon:Pla110_15950"/>
<evidence type="ECO:0000313" key="3">
    <source>
        <dbReference type="Proteomes" id="UP000317178"/>
    </source>
</evidence>
<evidence type="ECO:0000256" key="1">
    <source>
        <dbReference type="SAM" id="Phobius"/>
    </source>
</evidence>
<reference evidence="2 3" key="1">
    <citation type="submission" date="2019-02" db="EMBL/GenBank/DDBJ databases">
        <title>Deep-cultivation of Planctomycetes and their phenomic and genomic characterization uncovers novel biology.</title>
        <authorList>
            <person name="Wiegand S."/>
            <person name="Jogler M."/>
            <person name="Boedeker C."/>
            <person name="Pinto D."/>
            <person name="Vollmers J."/>
            <person name="Rivas-Marin E."/>
            <person name="Kohn T."/>
            <person name="Peeters S.H."/>
            <person name="Heuer A."/>
            <person name="Rast P."/>
            <person name="Oberbeckmann S."/>
            <person name="Bunk B."/>
            <person name="Jeske O."/>
            <person name="Meyerdierks A."/>
            <person name="Storesund J.E."/>
            <person name="Kallscheuer N."/>
            <person name="Luecker S."/>
            <person name="Lage O.M."/>
            <person name="Pohl T."/>
            <person name="Merkel B.J."/>
            <person name="Hornburger P."/>
            <person name="Mueller R.-W."/>
            <person name="Bruemmer F."/>
            <person name="Labrenz M."/>
            <person name="Spormann A.M."/>
            <person name="Op den Camp H."/>
            <person name="Overmann J."/>
            <person name="Amann R."/>
            <person name="Jetten M.S.M."/>
            <person name="Mascher T."/>
            <person name="Medema M.H."/>
            <person name="Devos D.P."/>
            <person name="Kaster A.-K."/>
            <person name="Ovreas L."/>
            <person name="Rohde M."/>
            <person name="Galperin M.Y."/>
            <person name="Jogler C."/>
        </authorList>
    </citation>
    <scope>NUCLEOTIDE SEQUENCE [LARGE SCALE GENOMIC DNA]</scope>
    <source>
        <strain evidence="2 3">Pla110</strain>
    </source>
</reference>
<protein>
    <submittedName>
        <fullName evidence="2">Uncharacterized protein</fullName>
    </submittedName>
</protein>
<dbReference type="Proteomes" id="UP000317178">
    <property type="component" value="Chromosome"/>
</dbReference>
<accession>A0A518CKW7</accession>
<dbReference type="AlphaFoldDB" id="A0A518CKW7"/>